<name>A0A419Q0W0_CLOSI</name>
<keyword evidence="6" id="KW-1185">Reference proteome</keyword>
<dbReference type="InterPro" id="IPR045877">
    <property type="entry name" value="ZFP36-like"/>
</dbReference>
<gene>
    <name evidence="5" type="ORF">CSKR_106673</name>
</gene>
<dbReference type="InterPro" id="IPR000571">
    <property type="entry name" value="Znf_CCCH"/>
</dbReference>
<evidence type="ECO:0000313" key="5">
    <source>
        <dbReference type="EMBL" id="KAG5451087.1"/>
    </source>
</evidence>
<evidence type="ECO:0000313" key="6">
    <source>
        <dbReference type="Proteomes" id="UP000286415"/>
    </source>
</evidence>
<dbReference type="SUPFAM" id="SSF90229">
    <property type="entry name" value="CCCH zinc finger"/>
    <property type="match status" value="1"/>
</dbReference>
<dbReference type="Gene3D" id="4.10.1000.10">
    <property type="entry name" value="Zinc finger, CCCH-type"/>
    <property type="match status" value="1"/>
</dbReference>
<sequence>MMQAASRFPLLNDPSDVFPENVLRIVDTAWAACLQGTPDERVVHTSLGQTREDHLMRLLLRRNAEPFQAAKSPPASPDSGIECDIPYPRTEMHPSPGALSAHSEFLPRVPHNPAVLVPKPRPLLRQRESYFLNPVEQLPAIDLCSLPKGSTKHPRSGTPMQVHKRQHMPRKQDAIYNARYKTQPCLHYQKHKRCPLGENCHFAHGPEELLHPQSHPKYRTRMCMNFLYTGTCPFDTWLQEPPQTNRKHILLVFGDVVFLMSCGVQHSRQHSDHFVVDPVTCLPNAQLATTTSSLRETRHDSSLHHDGTANLVKEKAMDVDIAKSAN</sequence>
<reference evidence="5 6" key="1">
    <citation type="journal article" date="2018" name="Biotechnol. Adv.">
        <title>Improved genomic resources and new bioinformatic workflow for the carcinogenic parasite Clonorchis sinensis: Biotechnological implications.</title>
        <authorList>
            <person name="Wang D."/>
            <person name="Korhonen P.K."/>
            <person name="Gasser R.B."/>
            <person name="Young N.D."/>
        </authorList>
    </citation>
    <scope>NUCLEOTIDE SEQUENCE [LARGE SCALE GENOMIC DNA]</scope>
    <source>
        <strain evidence="5">Cs-k2</strain>
    </source>
</reference>
<evidence type="ECO:0000256" key="3">
    <source>
        <dbReference type="ARBA" id="ARBA00022771"/>
    </source>
</evidence>
<keyword evidence="2" id="KW-0677">Repeat</keyword>
<dbReference type="GO" id="GO:0008270">
    <property type="term" value="F:zinc ion binding"/>
    <property type="evidence" value="ECO:0007669"/>
    <property type="project" value="UniProtKB-KW"/>
</dbReference>
<keyword evidence="1" id="KW-0479">Metal-binding</keyword>
<accession>A0A419Q0W0</accession>
<dbReference type="OrthoDB" id="410307at2759"/>
<dbReference type="STRING" id="79923.A0A419Q0W0"/>
<evidence type="ECO:0000256" key="2">
    <source>
        <dbReference type="ARBA" id="ARBA00022737"/>
    </source>
</evidence>
<evidence type="ECO:0000256" key="1">
    <source>
        <dbReference type="ARBA" id="ARBA00022723"/>
    </source>
</evidence>
<dbReference type="InParanoid" id="A0A419Q0W0"/>
<keyword evidence="3" id="KW-0863">Zinc-finger</keyword>
<protein>
    <submittedName>
        <fullName evidence="5">Uncharacterized protein</fullName>
    </submittedName>
</protein>
<dbReference type="EMBL" id="NIRI02000042">
    <property type="protein sequence ID" value="KAG5451087.1"/>
    <property type="molecule type" value="Genomic_DNA"/>
</dbReference>
<organism evidence="5 6">
    <name type="scientific">Clonorchis sinensis</name>
    <name type="common">Chinese liver fluke</name>
    <dbReference type="NCBI Taxonomy" id="79923"/>
    <lineage>
        <taxon>Eukaryota</taxon>
        <taxon>Metazoa</taxon>
        <taxon>Spiralia</taxon>
        <taxon>Lophotrochozoa</taxon>
        <taxon>Platyhelminthes</taxon>
        <taxon>Trematoda</taxon>
        <taxon>Digenea</taxon>
        <taxon>Opisthorchiida</taxon>
        <taxon>Opisthorchiata</taxon>
        <taxon>Opisthorchiidae</taxon>
        <taxon>Clonorchis</taxon>
    </lineage>
</organism>
<evidence type="ECO:0000256" key="4">
    <source>
        <dbReference type="ARBA" id="ARBA00022833"/>
    </source>
</evidence>
<comment type="caution">
    <text evidence="5">The sequence shown here is derived from an EMBL/GenBank/DDBJ whole genome shotgun (WGS) entry which is preliminary data.</text>
</comment>
<keyword evidence="4" id="KW-0862">Zinc</keyword>
<dbReference type="AlphaFoldDB" id="A0A419Q0W0"/>
<dbReference type="Pfam" id="PF00642">
    <property type="entry name" value="zf-CCCH"/>
    <property type="match status" value="1"/>
</dbReference>
<reference evidence="5 6" key="2">
    <citation type="journal article" date="2021" name="Genomics">
        <title>High-quality reference genome for Clonorchis sinensis.</title>
        <authorList>
            <person name="Young N.D."/>
            <person name="Stroehlein A.J."/>
            <person name="Kinkar L."/>
            <person name="Wang T."/>
            <person name="Sohn W.M."/>
            <person name="Chang B.C.H."/>
            <person name="Kaur P."/>
            <person name="Weisz D."/>
            <person name="Dudchenko O."/>
            <person name="Aiden E.L."/>
            <person name="Korhonen P.K."/>
            <person name="Gasser R.B."/>
        </authorList>
    </citation>
    <scope>NUCLEOTIDE SEQUENCE [LARGE SCALE GENOMIC DNA]</scope>
    <source>
        <strain evidence="5">Cs-k2</strain>
    </source>
</reference>
<dbReference type="PANTHER" id="PTHR12547">
    <property type="entry name" value="CCCH ZINC FINGER/TIS11-RELATED"/>
    <property type="match status" value="1"/>
</dbReference>
<dbReference type="GO" id="GO:0003729">
    <property type="term" value="F:mRNA binding"/>
    <property type="evidence" value="ECO:0007669"/>
    <property type="project" value="InterPro"/>
</dbReference>
<dbReference type="PANTHER" id="PTHR12547:SF18">
    <property type="entry name" value="PROTEIN TIS11"/>
    <property type="match status" value="1"/>
</dbReference>
<dbReference type="InterPro" id="IPR036855">
    <property type="entry name" value="Znf_CCCH_sf"/>
</dbReference>
<dbReference type="SMART" id="SM00356">
    <property type="entry name" value="ZnF_C3H1"/>
    <property type="match status" value="1"/>
</dbReference>
<dbReference type="PROSITE" id="PS50103">
    <property type="entry name" value="ZF_C3H1"/>
    <property type="match status" value="1"/>
</dbReference>
<proteinExistence type="predicted"/>
<dbReference type="Proteomes" id="UP000286415">
    <property type="component" value="Unassembled WGS sequence"/>
</dbReference>